<comment type="subcellular location">
    <subcellularLocation>
        <location evidence="1 7">Nucleus</location>
    </subcellularLocation>
</comment>
<dbReference type="PANTHER" id="PTHR12716:SF8">
    <property type="entry name" value="TRANSCRIPTION INITIATION FACTOR IIE SUBUNIT BETA"/>
    <property type="match status" value="1"/>
</dbReference>
<evidence type="ECO:0000313" key="9">
    <source>
        <dbReference type="EMBL" id="KTB04251.1"/>
    </source>
</evidence>
<dbReference type="GO" id="GO:0000993">
    <property type="term" value="F:RNA polymerase II complex binding"/>
    <property type="evidence" value="ECO:0007669"/>
    <property type="project" value="EnsemblFungi"/>
</dbReference>
<dbReference type="GO" id="GO:0097550">
    <property type="term" value="C:transcription preinitiation complex"/>
    <property type="evidence" value="ECO:0007669"/>
    <property type="project" value="EnsemblFungi"/>
</dbReference>
<evidence type="ECO:0000256" key="6">
    <source>
        <dbReference type="ARBA" id="ARBA00025581"/>
    </source>
</evidence>
<dbReference type="GO" id="GO:0005673">
    <property type="term" value="C:transcription factor TFIIE complex"/>
    <property type="evidence" value="ECO:0007669"/>
    <property type="project" value="UniProtKB-UniRule"/>
</dbReference>
<keyword evidence="9" id="KW-0396">Initiation factor</keyword>
<dbReference type="GO" id="GO:0001097">
    <property type="term" value="F:TFIIH-class transcription factor complex binding"/>
    <property type="evidence" value="ECO:0007669"/>
    <property type="project" value="EnsemblFungi"/>
</dbReference>
<dbReference type="VEuPathDB" id="FungiDB:CAGL0M05863g"/>
<feature type="region of interest" description="Disordered" evidence="8">
    <location>
        <begin position="23"/>
        <end position="89"/>
    </location>
</feature>
<evidence type="ECO:0000256" key="3">
    <source>
        <dbReference type="ARBA" id="ARBA00023125"/>
    </source>
</evidence>
<dbReference type="InterPro" id="IPR003166">
    <property type="entry name" value="TFIIE_bsu_DNA-bd"/>
</dbReference>
<dbReference type="Proteomes" id="UP000054886">
    <property type="component" value="Unassembled WGS sequence"/>
</dbReference>
<dbReference type="PhylomeDB" id="A0A0W0CXD0"/>
<feature type="compositionally biased region" description="Low complexity" evidence="8">
    <location>
        <begin position="29"/>
        <end position="44"/>
    </location>
</feature>
<keyword evidence="5 7" id="KW-0539">Nucleus</keyword>
<evidence type="ECO:0000256" key="5">
    <source>
        <dbReference type="ARBA" id="ARBA00023242"/>
    </source>
</evidence>
<name>A0A0W0CXD0_CANGB</name>
<dbReference type="PIRSF" id="PIRSF016398">
    <property type="entry name" value="TFIIE-beta"/>
    <property type="match status" value="1"/>
</dbReference>
<dbReference type="GO" id="GO:0003743">
    <property type="term" value="F:translation initiation factor activity"/>
    <property type="evidence" value="ECO:0007669"/>
    <property type="project" value="UniProtKB-KW"/>
</dbReference>
<evidence type="ECO:0000256" key="7">
    <source>
        <dbReference type="PIRNR" id="PIRNR016398"/>
    </source>
</evidence>
<dbReference type="AlphaFoldDB" id="A0A0W0CXD0"/>
<dbReference type="Pfam" id="PF02186">
    <property type="entry name" value="TFIIE_beta"/>
    <property type="match status" value="1"/>
</dbReference>
<dbReference type="VEuPathDB" id="FungiDB:GW608_M05819"/>
<dbReference type="VEuPathDB" id="FungiDB:GWK60_M05819"/>
<dbReference type="VEuPathDB" id="FungiDB:GVI51_M05819"/>
<dbReference type="InterPro" id="IPR040501">
    <property type="entry name" value="TFA2_Winged_2"/>
</dbReference>
<dbReference type="PROSITE" id="PS51351">
    <property type="entry name" value="TFIIE_BETA_C"/>
    <property type="match status" value="1"/>
</dbReference>
<keyword evidence="2 7" id="KW-0805">Transcription regulation</keyword>
<gene>
    <name evidence="9" type="ORF">AO440_004106</name>
</gene>
<dbReference type="VEuPathDB" id="FungiDB:B1J91_M05863g"/>
<proteinExistence type="inferred from homology"/>
<comment type="subunit">
    <text evidence="7">Tetramer of two alpha and two beta chains.</text>
</comment>
<evidence type="ECO:0000256" key="1">
    <source>
        <dbReference type="ARBA" id="ARBA00004123"/>
    </source>
</evidence>
<feature type="compositionally biased region" description="Acidic residues" evidence="8">
    <location>
        <begin position="69"/>
        <end position="81"/>
    </location>
</feature>
<evidence type="ECO:0000256" key="4">
    <source>
        <dbReference type="ARBA" id="ARBA00023163"/>
    </source>
</evidence>
<keyword evidence="3 7" id="KW-0238">DNA-binding</keyword>
<dbReference type="PANTHER" id="PTHR12716">
    <property type="entry name" value="TRANSCRIPTION INITIATION FACTOR IIE, BETA SUBUNIT"/>
    <property type="match status" value="1"/>
</dbReference>
<comment type="function">
    <text evidence="6 7">Recruits TFIIH to the initiation complex and stimulates the RNA polymerase II C-terminal domain kinase and DNA-dependent ATPase activities of TFIIH. Both TFIIH and TFIIE are required for promoter clearance by RNA polymerase.</text>
</comment>
<protein>
    <recommendedName>
        <fullName evidence="7">Transcription initiation factor IIE subunit beta</fullName>
    </recommendedName>
</protein>
<keyword evidence="4 7" id="KW-0804">Transcription</keyword>
<comment type="similarity">
    <text evidence="7">Belongs to the TFIIE beta subunit family.</text>
</comment>
<reference evidence="9 10" key="1">
    <citation type="submission" date="2015-10" db="EMBL/GenBank/DDBJ databases">
        <title>Draft genomes sequences of Candida glabrata isolates 1A, 1B, 2A, 2B, 3A and 3B.</title>
        <authorList>
            <person name="Haavelsrud O.E."/>
            <person name="Gaustad P."/>
        </authorList>
    </citation>
    <scope>NUCLEOTIDE SEQUENCE [LARGE SCALE GENOMIC DNA]</scope>
    <source>
        <strain evidence="9">910700640</strain>
    </source>
</reference>
<dbReference type="InterPro" id="IPR016656">
    <property type="entry name" value="TFIIE-bsu"/>
</dbReference>
<evidence type="ECO:0000313" key="10">
    <source>
        <dbReference type="Proteomes" id="UP000054886"/>
    </source>
</evidence>
<dbReference type="OMA" id="RTKKDNH"/>
<sequence length="315" mass="35666">MSKSNPLLANLKAFKSKVKSAPVLGVPRSNSNSRANSNTSVNNSDNIVEIKDEDDTSATPKKRNRAATEDEVDLIDDDSDYDSSPSKRVKPGSLAAAALQASQADISKSHDSSKLLWATEYIQKKGKPVPLTELMDYLSMKRDDKVIGLLKKLERIEFDEKKSTFKYLSTYDVHSAQELLTLLKNQVTFKGISFKDLKDGWPQCEETINDLEEESQILVLRTKKDKTPRYVWYNRGGNLNCIDEEFVKVWENVQLPQFTELPRKLQELGLKPASIDPSSVKRQTTRVEVKKKRNRRGKITNTHMAGILKDYSNKA</sequence>
<dbReference type="OrthoDB" id="5323195at2759"/>
<keyword evidence="9" id="KW-0648">Protein biosynthesis</keyword>
<evidence type="ECO:0000256" key="2">
    <source>
        <dbReference type="ARBA" id="ARBA00023015"/>
    </source>
</evidence>
<comment type="caution">
    <text evidence="9">The sequence shown here is derived from an EMBL/GenBank/DDBJ whole genome shotgun (WGS) entry which is preliminary data.</text>
</comment>
<dbReference type="GO" id="GO:0003697">
    <property type="term" value="F:single-stranded DNA binding"/>
    <property type="evidence" value="ECO:0007669"/>
    <property type="project" value="EnsemblFungi"/>
</dbReference>
<organism evidence="9 10">
    <name type="scientific">Candida glabrata</name>
    <name type="common">Yeast</name>
    <name type="synonym">Torulopsis glabrata</name>
    <dbReference type="NCBI Taxonomy" id="5478"/>
    <lineage>
        <taxon>Eukaryota</taxon>
        <taxon>Fungi</taxon>
        <taxon>Dikarya</taxon>
        <taxon>Ascomycota</taxon>
        <taxon>Saccharomycotina</taxon>
        <taxon>Saccharomycetes</taxon>
        <taxon>Saccharomycetales</taxon>
        <taxon>Saccharomycetaceae</taxon>
        <taxon>Nakaseomyces</taxon>
    </lineage>
</organism>
<dbReference type="EMBL" id="LLZZ01000117">
    <property type="protein sequence ID" value="KTB04251.1"/>
    <property type="molecule type" value="Genomic_DNA"/>
</dbReference>
<dbReference type="Pfam" id="PF22254">
    <property type="entry name" value="TFA2_E-tether"/>
    <property type="match status" value="1"/>
</dbReference>
<evidence type="ECO:0000256" key="8">
    <source>
        <dbReference type="SAM" id="MobiDB-lite"/>
    </source>
</evidence>
<dbReference type="InterPro" id="IPR054600">
    <property type="entry name" value="TFA2_E-tether"/>
</dbReference>
<dbReference type="Pfam" id="PF18121">
    <property type="entry name" value="TFA2_Winged_2"/>
    <property type="match status" value="1"/>
</dbReference>
<dbReference type="GO" id="GO:0006367">
    <property type="term" value="P:transcription initiation at RNA polymerase II promoter"/>
    <property type="evidence" value="ECO:0007669"/>
    <property type="project" value="UniProtKB-UniRule"/>
</dbReference>
<accession>A0A0W0CXD0</accession>